<dbReference type="InterPro" id="IPR028045">
    <property type="entry name" value="HROB"/>
</dbReference>
<name>A0A6P7IJ94_9TELE</name>
<evidence type="ECO:0000313" key="3">
    <source>
        <dbReference type="Proteomes" id="UP000515145"/>
    </source>
</evidence>
<feature type="region of interest" description="Disordered" evidence="1">
    <location>
        <begin position="543"/>
        <end position="609"/>
    </location>
</feature>
<reference evidence="4" key="1">
    <citation type="submission" date="2025-08" db="UniProtKB">
        <authorList>
            <consortium name="RefSeq"/>
        </authorList>
    </citation>
    <scope>IDENTIFICATION</scope>
</reference>
<sequence length="609" mass="65413">MTCKLSGLFSIGEDFDDEDLLGTDWAACSAPGPADVTAAVSSCALRASSVAHREPEKIRLQQTGARSGALCNGMSSRNSTHTAAGQTVALGLRQLSCSPLSHSLAPPILNNSQSNLASQQSHVNTKAPLKASVAQDDFDDWDVDLADLNECDSQMPTLPAPTVEPLSSAKTLRPSTCRGIQKPPERTFRELNTGSRTSSLSSHNLPSGTHLQSSNIRHAIPSVPPQSSSVFPGFTATSPAPSPFGRTLNMPQQPQNPWATPRPSTQARSLFDTVSPAASRSMSSSTLSPHPLHTPVLTNRLVQLVSASSKPKKRPFSEPRRPRTRRFPGPAGLLPQQPQGQNLDEIVVSVSQTPAHGVVARLPSQASSSQADEDEFSGGAWAAMKAEMGLDERNPSCFLHSYSVVMVLRKAALKQLAKNKVPNMAVLLKTIIHTHADAKAVFKDPTGEIQGTVHRRLLEDRVEELKAGAVLLLKQVGVFSPSHRNHYLNVTPNNLLRIYAPGGVSLTTTQLPPLVLEPMLLSPTQPSSVLREPMSRMQLVFDEEDEEGKDGERCTEGAGDPQTPAETSVTSSRGPQEHTGKSAPQDPGWDADDDLDELLGELPEDTYSF</sequence>
<dbReference type="PANTHER" id="PTHR14523:SF1">
    <property type="entry name" value="HOMOLOGOUS RECOMBINATION OB-FOLD PROTEIN"/>
    <property type="match status" value="1"/>
</dbReference>
<feature type="domain" description="Homologous recombination OB-fold protein OB-fold" evidence="2">
    <location>
        <begin position="419"/>
        <end position="501"/>
    </location>
</feature>
<evidence type="ECO:0000256" key="1">
    <source>
        <dbReference type="SAM" id="MobiDB-lite"/>
    </source>
</evidence>
<feature type="compositionally biased region" description="Low complexity" evidence="1">
    <location>
        <begin position="327"/>
        <end position="338"/>
    </location>
</feature>
<dbReference type="PANTHER" id="PTHR14523">
    <property type="entry name" value="UNCHARACTERIZED PROTEIN C17ORF53 HOMOLOG"/>
    <property type="match status" value="1"/>
</dbReference>
<feature type="compositionally biased region" description="Low complexity" evidence="1">
    <location>
        <begin position="275"/>
        <end position="295"/>
    </location>
</feature>
<keyword evidence="3" id="KW-1185">Reference proteome</keyword>
<gene>
    <name evidence="4" type="primary">hrob</name>
</gene>
<proteinExistence type="predicted"/>
<accession>A0A6P7IJ94</accession>
<dbReference type="Proteomes" id="UP000515145">
    <property type="component" value="Chromosome 8"/>
</dbReference>
<evidence type="ECO:0000259" key="2">
    <source>
        <dbReference type="Pfam" id="PF15072"/>
    </source>
</evidence>
<feature type="compositionally biased region" description="Polar residues" evidence="1">
    <location>
        <begin position="296"/>
        <end position="309"/>
    </location>
</feature>
<dbReference type="AlphaFoldDB" id="A0A6P7IJ94"/>
<dbReference type="RefSeq" id="XP_028268270.1">
    <property type="nucleotide sequence ID" value="XM_028412469.1"/>
</dbReference>
<dbReference type="InParanoid" id="A0A6P7IJ94"/>
<dbReference type="GO" id="GO:0000725">
    <property type="term" value="P:recombinational repair"/>
    <property type="evidence" value="ECO:0007669"/>
    <property type="project" value="InterPro"/>
</dbReference>
<organism evidence="3 4">
    <name type="scientific">Parambassis ranga</name>
    <name type="common">Indian glassy fish</name>
    <dbReference type="NCBI Taxonomy" id="210632"/>
    <lineage>
        <taxon>Eukaryota</taxon>
        <taxon>Metazoa</taxon>
        <taxon>Chordata</taxon>
        <taxon>Craniata</taxon>
        <taxon>Vertebrata</taxon>
        <taxon>Euteleostomi</taxon>
        <taxon>Actinopterygii</taxon>
        <taxon>Neopterygii</taxon>
        <taxon>Teleostei</taxon>
        <taxon>Neoteleostei</taxon>
        <taxon>Acanthomorphata</taxon>
        <taxon>Ovalentaria</taxon>
        <taxon>Ambassidae</taxon>
        <taxon>Parambassis</taxon>
    </lineage>
</organism>
<protein>
    <submittedName>
        <fullName evidence="4">Uncharacterized protein C17orf53 homolog</fullName>
    </submittedName>
</protein>
<feature type="compositionally biased region" description="Polar residues" evidence="1">
    <location>
        <begin position="564"/>
        <end position="574"/>
    </location>
</feature>
<feature type="compositionally biased region" description="Polar residues" evidence="1">
    <location>
        <begin position="190"/>
        <end position="212"/>
    </location>
</feature>
<dbReference type="Pfam" id="PF15072">
    <property type="entry name" value="HROB"/>
    <property type="match status" value="1"/>
</dbReference>
<feature type="region of interest" description="Disordered" evidence="1">
    <location>
        <begin position="273"/>
        <end position="338"/>
    </location>
</feature>
<dbReference type="GeneID" id="114440166"/>
<evidence type="ECO:0000313" key="4">
    <source>
        <dbReference type="RefSeq" id="XP_028268270.1"/>
    </source>
</evidence>
<dbReference type="FunCoup" id="A0A6P7IJ94">
    <property type="interactions" value="245"/>
</dbReference>
<feature type="compositionally biased region" description="Acidic residues" evidence="1">
    <location>
        <begin position="589"/>
        <end position="609"/>
    </location>
</feature>
<dbReference type="InterPro" id="IPR058570">
    <property type="entry name" value="HROB_OB"/>
</dbReference>
<dbReference type="OrthoDB" id="21443at2759"/>
<feature type="region of interest" description="Disordered" evidence="1">
    <location>
        <begin position="157"/>
        <end position="212"/>
    </location>
</feature>
<dbReference type="CTD" id="78995"/>